<dbReference type="Proteomes" id="UP000279236">
    <property type="component" value="Unassembled WGS sequence"/>
</dbReference>
<accession>A0A427Y5S5</accession>
<feature type="compositionally biased region" description="Pro residues" evidence="1">
    <location>
        <begin position="57"/>
        <end position="66"/>
    </location>
</feature>
<dbReference type="EMBL" id="RSCE01000002">
    <property type="protein sequence ID" value="RSH86428.1"/>
    <property type="molecule type" value="Genomic_DNA"/>
</dbReference>
<dbReference type="AlphaFoldDB" id="A0A427Y5S5"/>
<dbReference type="RefSeq" id="XP_028479213.1">
    <property type="nucleotide sequence ID" value="XM_028620241.1"/>
</dbReference>
<evidence type="ECO:0000313" key="3">
    <source>
        <dbReference type="Proteomes" id="UP000279236"/>
    </source>
</evidence>
<dbReference type="GeneID" id="39589225"/>
<evidence type="ECO:0000256" key="1">
    <source>
        <dbReference type="SAM" id="MobiDB-lite"/>
    </source>
</evidence>
<evidence type="ECO:0000313" key="2">
    <source>
        <dbReference type="EMBL" id="RSH86428.1"/>
    </source>
</evidence>
<organism evidence="2 3">
    <name type="scientific">Apiotrichum porosum</name>
    <dbReference type="NCBI Taxonomy" id="105984"/>
    <lineage>
        <taxon>Eukaryota</taxon>
        <taxon>Fungi</taxon>
        <taxon>Dikarya</taxon>
        <taxon>Basidiomycota</taxon>
        <taxon>Agaricomycotina</taxon>
        <taxon>Tremellomycetes</taxon>
        <taxon>Trichosporonales</taxon>
        <taxon>Trichosporonaceae</taxon>
        <taxon>Apiotrichum</taxon>
    </lineage>
</organism>
<feature type="region of interest" description="Disordered" evidence="1">
    <location>
        <begin position="1"/>
        <end position="143"/>
    </location>
</feature>
<proteinExistence type="predicted"/>
<feature type="compositionally biased region" description="Polar residues" evidence="1">
    <location>
        <begin position="71"/>
        <end position="81"/>
    </location>
</feature>
<protein>
    <submittedName>
        <fullName evidence="2">Uncharacterized protein</fullName>
    </submittedName>
</protein>
<name>A0A427Y5S5_9TREE</name>
<feature type="compositionally biased region" description="Pro residues" evidence="1">
    <location>
        <begin position="1"/>
        <end position="16"/>
    </location>
</feature>
<sequence>MAPFIPIPSSPRPLPTIPTSNFGAGPLPSLPSWVVGADRPLPPPPLPPRRTRQSRPIQPPPVPAPSPRASTITSTQVSEVTPSPSNRRVPPPPTIPTLPGGWPAQPKSQSPPKVEPQPQPTITPQADPKRKWFATQSDRPMPGSYDFIRNECLKDMLEHAPLPTMKAVLADINSRPAPSRR</sequence>
<comment type="caution">
    <text evidence="2">The sequence shown here is derived from an EMBL/GenBank/DDBJ whole genome shotgun (WGS) entry which is preliminary data.</text>
</comment>
<gene>
    <name evidence="2" type="ORF">EHS24_004682</name>
</gene>
<keyword evidence="3" id="KW-1185">Reference proteome</keyword>
<reference evidence="2 3" key="1">
    <citation type="submission" date="2018-11" db="EMBL/GenBank/DDBJ databases">
        <title>Genome sequence of Apiotrichum porosum DSM 27194.</title>
        <authorList>
            <person name="Aliyu H."/>
            <person name="Gorte O."/>
            <person name="Ochsenreither K."/>
        </authorList>
    </citation>
    <scope>NUCLEOTIDE SEQUENCE [LARGE SCALE GENOMIC DNA]</scope>
    <source>
        <strain evidence="2 3">DSM 27194</strain>
    </source>
</reference>